<organism evidence="4 5">
    <name type="scientific">Taxus chinensis</name>
    <name type="common">Chinese yew</name>
    <name type="synonym">Taxus wallichiana var. chinensis</name>
    <dbReference type="NCBI Taxonomy" id="29808"/>
    <lineage>
        <taxon>Eukaryota</taxon>
        <taxon>Viridiplantae</taxon>
        <taxon>Streptophyta</taxon>
        <taxon>Embryophyta</taxon>
        <taxon>Tracheophyta</taxon>
        <taxon>Spermatophyta</taxon>
        <taxon>Pinopsida</taxon>
        <taxon>Pinidae</taxon>
        <taxon>Conifers II</taxon>
        <taxon>Cupressales</taxon>
        <taxon>Taxaceae</taxon>
        <taxon>Taxus</taxon>
    </lineage>
</organism>
<comment type="caution">
    <text evidence="4">The sequence shown here is derived from an EMBL/GenBank/DDBJ whole genome shotgun (WGS) entry which is preliminary data.</text>
</comment>
<feature type="transmembrane region" description="Helical" evidence="2">
    <location>
        <begin position="77"/>
        <end position="102"/>
    </location>
</feature>
<evidence type="ECO:0000313" key="5">
    <source>
        <dbReference type="Proteomes" id="UP000824469"/>
    </source>
</evidence>
<keyword evidence="2" id="KW-0812">Transmembrane</keyword>
<keyword evidence="2" id="KW-0472">Membrane</keyword>
<dbReference type="Pfam" id="PF08030">
    <property type="entry name" value="NAD_binding_6"/>
    <property type="match status" value="1"/>
</dbReference>
<keyword evidence="1" id="KW-0560">Oxidoreductase</keyword>
<reference evidence="4 5" key="1">
    <citation type="journal article" date="2021" name="Nat. Plants">
        <title>The Taxus genome provides insights into paclitaxel biosynthesis.</title>
        <authorList>
            <person name="Xiong X."/>
            <person name="Gou J."/>
            <person name="Liao Q."/>
            <person name="Li Y."/>
            <person name="Zhou Q."/>
            <person name="Bi G."/>
            <person name="Li C."/>
            <person name="Du R."/>
            <person name="Wang X."/>
            <person name="Sun T."/>
            <person name="Guo L."/>
            <person name="Liang H."/>
            <person name="Lu P."/>
            <person name="Wu Y."/>
            <person name="Zhang Z."/>
            <person name="Ro D.K."/>
            <person name="Shang Y."/>
            <person name="Huang S."/>
            <person name="Yan J."/>
        </authorList>
    </citation>
    <scope>NUCLEOTIDE SEQUENCE [LARGE SCALE GENOMIC DNA]</scope>
    <source>
        <strain evidence="4">Ta-2019</strain>
    </source>
</reference>
<feature type="transmembrane region" description="Helical" evidence="2">
    <location>
        <begin position="114"/>
        <end position="136"/>
    </location>
</feature>
<feature type="transmembrane region" description="Helical" evidence="2">
    <location>
        <begin position="12"/>
        <end position="32"/>
    </location>
</feature>
<dbReference type="EMBL" id="JAHRHJ020003813">
    <property type="protein sequence ID" value="KAH9289734.1"/>
    <property type="molecule type" value="Genomic_DNA"/>
</dbReference>
<keyword evidence="5" id="KW-1185">Reference proteome</keyword>
<protein>
    <recommendedName>
        <fullName evidence="3">Ferric reductase NAD binding domain-containing protein</fullName>
    </recommendedName>
</protein>
<evidence type="ECO:0000259" key="3">
    <source>
        <dbReference type="Pfam" id="PF08030"/>
    </source>
</evidence>
<name>A0AA38F2A2_TAXCH</name>
<gene>
    <name evidence="4" type="ORF">KI387_033851</name>
</gene>
<accession>A0AA38F2A2</accession>
<evidence type="ECO:0000256" key="2">
    <source>
        <dbReference type="SAM" id="Phobius"/>
    </source>
</evidence>
<feature type="transmembrane region" description="Helical" evidence="2">
    <location>
        <begin position="245"/>
        <end position="265"/>
    </location>
</feature>
<dbReference type="Proteomes" id="UP000824469">
    <property type="component" value="Unassembled WGS sequence"/>
</dbReference>
<dbReference type="GO" id="GO:0000293">
    <property type="term" value="F:ferric-chelate reductase activity"/>
    <property type="evidence" value="ECO:0007669"/>
    <property type="project" value="TreeGrafter"/>
</dbReference>
<evidence type="ECO:0000313" key="4">
    <source>
        <dbReference type="EMBL" id="KAH9289734.1"/>
    </source>
</evidence>
<dbReference type="InterPro" id="IPR013121">
    <property type="entry name" value="Fe_red_NAD-bd_6"/>
</dbReference>
<dbReference type="InterPro" id="IPR039261">
    <property type="entry name" value="FNR_nucleotide-bd"/>
</dbReference>
<dbReference type="GO" id="GO:0005886">
    <property type="term" value="C:plasma membrane"/>
    <property type="evidence" value="ECO:0007669"/>
    <property type="project" value="TreeGrafter"/>
</dbReference>
<keyword evidence="2" id="KW-1133">Transmembrane helix</keyword>
<sequence>PKRKNQRGSLLLYPVFVGGPLGIVTIFELLILVFFLGLLIWSLSFYLANGLAGFNQLKLPAELKLCQLKCYIVGDRLGLVSALFLDFMLFPITRGSVLLQLLNTSFEISVRYEALILISGGSGIAPMISILSETLYKHSIKKPNHAPSEILVIWSIKGTEELCILNLVSPRMICPKYANVLKIEVHAYVTKEETPDDEIAQLDLEVMTSPTEACFSDYHINEVKSLEAKTSVACVCSITSRDNSLWQAAIVASALLGYLIFMAILNRFSVYPSDHNSCSVYA</sequence>
<dbReference type="Gene3D" id="3.40.50.80">
    <property type="entry name" value="Nucleotide-binding domain of ferredoxin-NADP reductase (FNR) module"/>
    <property type="match status" value="1"/>
</dbReference>
<feature type="transmembrane region" description="Helical" evidence="2">
    <location>
        <begin position="38"/>
        <end position="57"/>
    </location>
</feature>
<feature type="non-terminal residue" evidence="4">
    <location>
        <position position="282"/>
    </location>
</feature>
<dbReference type="PANTHER" id="PTHR11972">
    <property type="entry name" value="NADPH OXIDASE"/>
    <property type="match status" value="1"/>
</dbReference>
<dbReference type="AlphaFoldDB" id="A0AA38F2A2"/>
<dbReference type="PANTHER" id="PTHR11972:SF41">
    <property type="entry name" value="FERRIC REDUCTION OXIDASE 2"/>
    <property type="match status" value="1"/>
</dbReference>
<dbReference type="InterPro" id="IPR050369">
    <property type="entry name" value="RBOH/FRE"/>
</dbReference>
<evidence type="ECO:0000256" key="1">
    <source>
        <dbReference type="ARBA" id="ARBA00023002"/>
    </source>
</evidence>
<dbReference type="SUPFAM" id="SSF52343">
    <property type="entry name" value="Ferredoxin reductase-like, C-terminal NADP-linked domain"/>
    <property type="match status" value="1"/>
</dbReference>
<feature type="domain" description="Ferric reductase NAD binding" evidence="3">
    <location>
        <begin position="112"/>
        <end position="206"/>
    </location>
</feature>
<proteinExistence type="predicted"/>